<reference evidence="3 4" key="1">
    <citation type="submission" date="2018-10" db="EMBL/GenBank/DDBJ databases">
        <title>Histidinibacterium lentulum gen. nov., sp. nov., a marine bacterium from the culture broth of Picochlorum sp. 122.</title>
        <authorList>
            <person name="Wang G."/>
        </authorList>
    </citation>
    <scope>NUCLEOTIDE SEQUENCE [LARGE SCALE GENOMIC DNA]</scope>
    <source>
        <strain evidence="3 4">B17</strain>
    </source>
</reference>
<dbReference type="OrthoDB" id="7198507at2"/>
<proteinExistence type="predicted"/>
<dbReference type="PANTHER" id="PTHR33619:SF3">
    <property type="entry name" value="POLYSACCHARIDE EXPORT PROTEIN GFCE-RELATED"/>
    <property type="match status" value="1"/>
</dbReference>
<evidence type="ECO:0000259" key="2">
    <source>
        <dbReference type="Pfam" id="PF02563"/>
    </source>
</evidence>
<gene>
    <name evidence="3" type="ORF">EAT49_06745</name>
</gene>
<keyword evidence="1" id="KW-0732">Signal</keyword>
<dbReference type="Pfam" id="PF02563">
    <property type="entry name" value="Poly_export"/>
    <property type="match status" value="1"/>
</dbReference>
<dbReference type="Proteomes" id="UP000268016">
    <property type="component" value="Unassembled WGS sequence"/>
</dbReference>
<dbReference type="Gene3D" id="3.10.560.10">
    <property type="entry name" value="Outer membrane lipoprotein wza domain like"/>
    <property type="match status" value="2"/>
</dbReference>
<dbReference type="RefSeq" id="WP_123641544.1">
    <property type="nucleotide sequence ID" value="NZ_ML119083.1"/>
</dbReference>
<evidence type="ECO:0000256" key="1">
    <source>
        <dbReference type="ARBA" id="ARBA00022729"/>
    </source>
</evidence>
<keyword evidence="4" id="KW-1185">Reference proteome</keyword>
<comment type="caution">
    <text evidence="3">The sequence shown here is derived from an EMBL/GenBank/DDBJ whole genome shotgun (WGS) entry which is preliminary data.</text>
</comment>
<dbReference type="GO" id="GO:0015159">
    <property type="term" value="F:polysaccharide transmembrane transporter activity"/>
    <property type="evidence" value="ECO:0007669"/>
    <property type="project" value="InterPro"/>
</dbReference>
<dbReference type="Gene3D" id="3.30.1950.10">
    <property type="entry name" value="wza like domain"/>
    <property type="match status" value="1"/>
</dbReference>
<accession>A0A3N2R6J1</accession>
<organism evidence="3 4">
    <name type="scientific">Histidinibacterium lentulum</name>
    <dbReference type="NCBI Taxonomy" id="2480588"/>
    <lineage>
        <taxon>Bacteria</taxon>
        <taxon>Pseudomonadati</taxon>
        <taxon>Pseudomonadota</taxon>
        <taxon>Alphaproteobacteria</taxon>
        <taxon>Rhodobacterales</taxon>
        <taxon>Paracoccaceae</taxon>
        <taxon>Histidinibacterium</taxon>
    </lineage>
</organism>
<protein>
    <submittedName>
        <fullName evidence="3">Polysaccharide export protein</fullName>
    </submittedName>
</protein>
<dbReference type="InterPro" id="IPR003715">
    <property type="entry name" value="Poly_export_N"/>
</dbReference>
<dbReference type="AlphaFoldDB" id="A0A3N2R6J1"/>
<sequence length="375" mass="40317">MRRLIMLLGMALMLGACTFLPRGAGLQREILNQQHSASAETPMDFSVAAVVRENLATFAAWPDVDHHGLDWIRRIDQPNNRIIAAGDTISITIWSTEDNGLLTAPGQRFVSMPQMRVSSSGTLFLPYIGTIRVAGMSPETARARIEEQYLVVTPSAQVQLEMTEGRANTVSLVSGVVGPGVYPLPDRDFTVMNLIAEGGGIQQGLRNPQVRLQRGSNLYGTSASALLDNPALDTTLVGGDKVYVESDERYFLSLGAAGSEQLHPFAKDSLSALDAMSIIGGLQDSRADPQGILILREYPESAVRYDGSGPDNTRMVFTIDLTSADGLFSARRFEIESGDLVYVAESPLTAADSIVAIVASAFGAARQANLVLENN</sequence>
<dbReference type="InterPro" id="IPR049712">
    <property type="entry name" value="Poly_export"/>
</dbReference>
<dbReference type="PROSITE" id="PS51257">
    <property type="entry name" value="PROKAR_LIPOPROTEIN"/>
    <property type="match status" value="1"/>
</dbReference>
<evidence type="ECO:0000313" key="3">
    <source>
        <dbReference type="EMBL" id="ROU02991.1"/>
    </source>
</evidence>
<dbReference type="EMBL" id="RDRB01000003">
    <property type="protein sequence ID" value="ROU02991.1"/>
    <property type="molecule type" value="Genomic_DNA"/>
</dbReference>
<evidence type="ECO:0000313" key="4">
    <source>
        <dbReference type="Proteomes" id="UP000268016"/>
    </source>
</evidence>
<feature type="domain" description="Polysaccharide export protein N-terminal" evidence="2">
    <location>
        <begin position="78"/>
        <end position="160"/>
    </location>
</feature>
<name>A0A3N2R6J1_9RHOB</name>
<dbReference type="PANTHER" id="PTHR33619">
    <property type="entry name" value="POLYSACCHARIDE EXPORT PROTEIN GFCE-RELATED"/>
    <property type="match status" value="1"/>
</dbReference>